<protein>
    <submittedName>
        <fullName evidence="3">RNA methyltransferase</fullName>
    </submittedName>
</protein>
<dbReference type="InterPro" id="IPR007076">
    <property type="entry name" value="TfoX_N"/>
</dbReference>
<dbReference type="Gene3D" id="3.30.1460.30">
    <property type="entry name" value="YgaC/TfoX-N like chaperone"/>
    <property type="match status" value="1"/>
</dbReference>
<evidence type="ECO:0000256" key="1">
    <source>
        <dbReference type="SAM" id="Phobius"/>
    </source>
</evidence>
<evidence type="ECO:0000313" key="3">
    <source>
        <dbReference type="EMBL" id="PWN02896.1"/>
    </source>
</evidence>
<dbReference type="GO" id="GO:0008168">
    <property type="term" value="F:methyltransferase activity"/>
    <property type="evidence" value="ECO:0007669"/>
    <property type="project" value="UniProtKB-KW"/>
</dbReference>
<keyword evidence="3" id="KW-0808">Transferase</keyword>
<gene>
    <name evidence="3" type="ORF">DJ010_10910</name>
</gene>
<dbReference type="EMBL" id="QGDD01000004">
    <property type="protein sequence ID" value="PWN02896.1"/>
    <property type="molecule type" value="Genomic_DNA"/>
</dbReference>
<reference evidence="3 4" key="1">
    <citation type="submission" date="2018-05" db="EMBL/GenBank/DDBJ databases">
        <title>Nocardioides silvaticus genome.</title>
        <authorList>
            <person name="Li C."/>
            <person name="Wang G."/>
        </authorList>
    </citation>
    <scope>NUCLEOTIDE SEQUENCE [LARGE SCALE GENOMIC DNA]</scope>
    <source>
        <strain evidence="3 4">CCTCC AB 2018079</strain>
    </source>
</reference>
<keyword evidence="1" id="KW-0812">Transmembrane</keyword>
<dbReference type="OrthoDB" id="214902at2"/>
<organism evidence="3 4">
    <name type="scientific">Nocardioides silvaticus</name>
    <dbReference type="NCBI Taxonomy" id="2201891"/>
    <lineage>
        <taxon>Bacteria</taxon>
        <taxon>Bacillati</taxon>
        <taxon>Actinomycetota</taxon>
        <taxon>Actinomycetes</taxon>
        <taxon>Propionibacteriales</taxon>
        <taxon>Nocardioidaceae</taxon>
        <taxon>Nocardioides</taxon>
    </lineage>
</organism>
<proteinExistence type="predicted"/>
<keyword evidence="4" id="KW-1185">Reference proteome</keyword>
<dbReference type="Pfam" id="PF04993">
    <property type="entry name" value="TfoX_N"/>
    <property type="match status" value="1"/>
</dbReference>
<sequence>MAYDEVLAARIRDLVGGEPLLTEQRMFGGLAFLIGGNMAVAASSTGGILVRVDRDEGERLVATTPAYPMEMRGREMSGWLRVEPADVASDAALAEWVRRGVTFASALPPKQP</sequence>
<dbReference type="AlphaFoldDB" id="A0A316TTP7"/>
<feature type="transmembrane region" description="Helical" evidence="1">
    <location>
        <begin position="26"/>
        <end position="50"/>
    </location>
</feature>
<dbReference type="SUPFAM" id="SSF159894">
    <property type="entry name" value="YgaC/TfoX-N like"/>
    <property type="match status" value="1"/>
</dbReference>
<evidence type="ECO:0000313" key="4">
    <source>
        <dbReference type="Proteomes" id="UP000245507"/>
    </source>
</evidence>
<name>A0A316TTP7_9ACTN</name>
<dbReference type="Proteomes" id="UP000245507">
    <property type="component" value="Unassembled WGS sequence"/>
</dbReference>
<keyword evidence="1" id="KW-0472">Membrane</keyword>
<evidence type="ECO:0000259" key="2">
    <source>
        <dbReference type="Pfam" id="PF04993"/>
    </source>
</evidence>
<feature type="domain" description="TfoX N-terminal" evidence="2">
    <location>
        <begin position="21"/>
        <end position="104"/>
    </location>
</feature>
<comment type="caution">
    <text evidence="3">The sequence shown here is derived from an EMBL/GenBank/DDBJ whole genome shotgun (WGS) entry which is preliminary data.</text>
</comment>
<keyword evidence="1" id="KW-1133">Transmembrane helix</keyword>
<keyword evidence="3" id="KW-0489">Methyltransferase</keyword>
<dbReference type="GO" id="GO:0032259">
    <property type="term" value="P:methylation"/>
    <property type="evidence" value="ECO:0007669"/>
    <property type="project" value="UniProtKB-KW"/>
</dbReference>
<dbReference type="RefSeq" id="WP_109693697.1">
    <property type="nucleotide sequence ID" value="NZ_QGDD01000004.1"/>
</dbReference>
<accession>A0A316TTP7</accession>